<dbReference type="EMBL" id="MU865347">
    <property type="protein sequence ID" value="KAK4226461.1"/>
    <property type="molecule type" value="Genomic_DNA"/>
</dbReference>
<accession>A0AAN7BMQ7</accession>
<evidence type="ECO:0000313" key="2">
    <source>
        <dbReference type="EMBL" id="KAK4226461.1"/>
    </source>
</evidence>
<protein>
    <recommendedName>
        <fullName evidence="4">Secreted protein</fullName>
    </recommendedName>
</protein>
<feature type="signal peptide" evidence="1">
    <location>
        <begin position="1"/>
        <end position="16"/>
    </location>
</feature>
<evidence type="ECO:0000313" key="3">
    <source>
        <dbReference type="Proteomes" id="UP001301958"/>
    </source>
</evidence>
<keyword evidence="1" id="KW-0732">Signal</keyword>
<name>A0AAN7BMQ7_9PEZI</name>
<evidence type="ECO:0008006" key="4">
    <source>
        <dbReference type="Google" id="ProtNLM"/>
    </source>
</evidence>
<dbReference type="Proteomes" id="UP001301958">
    <property type="component" value="Unassembled WGS sequence"/>
</dbReference>
<organism evidence="2 3">
    <name type="scientific">Podospora fimiseda</name>
    <dbReference type="NCBI Taxonomy" id="252190"/>
    <lineage>
        <taxon>Eukaryota</taxon>
        <taxon>Fungi</taxon>
        <taxon>Dikarya</taxon>
        <taxon>Ascomycota</taxon>
        <taxon>Pezizomycotina</taxon>
        <taxon>Sordariomycetes</taxon>
        <taxon>Sordariomycetidae</taxon>
        <taxon>Sordariales</taxon>
        <taxon>Podosporaceae</taxon>
        <taxon>Podospora</taxon>
    </lineage>
</organism>
<dbReference type="AlphaFoldDB" id="A0AAN7BMQ7"/>
<keyword evidence="3" id="KW-1185">Reference proteome</keyword>
<proteinExistence type="predicted"/>
<feature type="chain" id="PRO_5042845821" description="Secreted protein" evidence="1">
    <location>
        <begin position="17"/>
        <end position="155"/>
    </location>
</feature>
<sequence>MVFFFIIFNIFFTVQSAVLHITDCRMHIGSCMCVSVCKPQSRQKKKKPRGSGALSAVRDGNCVLLKDSNIRFGVNAEERPWGLGAVHFPLFAYIRKCRPSYSISACAENDSKTCWKRGQSDTPHAGAWNTRKRAMTVGLDAWKCEVCEVVVAKPL</sequence>
<comment type="caution">
    <text evidence="2">The sequence shown here is derived from an EMBL/GenBank/DDBJ whole genome shotgun (WGS) entry which is preliminary data.</text>
</comment>
<gene>
    <name evidence="2" type="ORF">QBC38DRAFT_229301</name>
</gene>
<evidence type="ECO:0000256" key="1">
    <source>
        <dbReference type="SAM" id="SignalP"/>
    </source>
</evidence>
<reference evidence="2" key="2">
    <citation type="submission" date="2023-05" db="EMBL/GenBank/DDBJ databases">
        <authorList>
            <consortium name="Lawrence Berkeley National Laboratory"/>
            <person name="Steindorff A."/>
            <person name="Hensen N."/>
            <person name="Bonometti L."/>
            <person name="Westerberg I."/>
            <person name="Brannstrom I.O."/>
            <person name="Guillou S."/>
            <person name="Cros-Aarteil S."/>
            <person name="Calhoun S."/>
            <person name="Haridas S."/>
            <person name="Kuo A."/>
            <person name="Mondo S."/>
            <person name="Pangilinan J."/>
            <person name="Riley R."/>
            <person name="Labutti K."/>
            <person name="Andreopoulos B."/>
            <person name="Lipzen A."/>
            <person name="Chen C."/>
            <person name="Yanf M."/>
            <person name="Daum C."/>
            <person name="Ng V."/>
            <person name="Clum A."/>
            <person name="Ohm R."/>
            <person name="Martin F."/>
            <person name="Silar P."/>
            <person name="Natvig D."/>
            <person name="Lalanne C."/>
            <person name="Gautier V."/>
            <person name="Ament-Velasquez S.L."/>
            <person name="Kruys A."/>
            <person name="Hutchinson M.I."/>
            <person name="Powell A.J."/>
            <person name="Barry K."/>
            <person name="Miller A.N."/>
            <person name="Grigoriev I.V."/>
            <person name="Debuchy R."/>
            <person name="Gladieux P."/>
            <person name="Thoren M.H."/>
            <person name="Johannesson H."/>
        </authorList>
    </citation>
    <scope>NUCLEOTIDE SEQUENCE</scope>
    <source>
        <strain evidence="2">CBS 990.96</strain>
    </source>
</reference>
<reference evidence="2" key="1">
    <citation type="journal article" date="2023" name="Mol. Phylogenet. Evol.">
        <title>Genome-scale phylogeny and comparative genomics of the fungal order Sordariales.</title>
        <authorList>
            <person name="Hensen N."/>
            <person name="Bonometti L."/>
            <person name="Westerberg I."/>
            <person name="Brannstrom I.O."/>
            <person name="Guillou S."/>
            <person name="Cros-Aarteil S."/>
            <person name="Calhoun S."/>
            <person name="Haridas S."/>
            <person name="Kuo A."/>
            <person name="Mondo S."/>
            <person name="Pangilinan J."/>
            <person name="Riley R."/>
            <person name="LaButti K."/>
            <person name="Andreopoulos B."/>
            <person name="Lipzen A."/>
            <person name="Chen C."/>
            <person name="Yan M."/>
            <person name="Daum C."/>
            <person name="Ng V."/>
            <person name="Clum A."/>
            <person name="Steindorff A."/>
            <person name="Ohm R.A."/>
            <person name="Martin F."/>
            <person name="Silar P."/>
            <person name="Natvig D.O."/>
            <person name="Lalanne C."/>
            <person name="Gautier V."/>
            <person name="Ament-Velasquez S.L."/>
            <person name="Kruys A."/>
            <person name="Hutchinson M.I."/>
            <person name="Powell A.J."/>
            <person name="Barry K."/>
            <person name="Miller A.N."/>
            <person name="Grigoriev I.V."/>
            <person name="Debuchy R."/>
            <person name="Gladieux P."/>
            <person name="Hiltunen Thoren M."/>
            <person name="Johannesson H."/>
        </authorList>
    </citation>
    <scope>NUCLEOTIDE SEQUENCE</scope>
    <source>
        <strain evidence="2">CBS 990.96</strain>
    </source>
</reference>